<dbReference type="Proteomes" id="UP000746690">
    <property type="component" value="Unassembled WGS sequence"/>
</dbReference>
<evidence type="ECO:0000256" key="1">
    <source>
        <dbReference type="ARBA" id="ARBA00010641"/>
    </source>
</evidence>
<evidence type="ECO:0000313" key="6">
    <source>
        <dbReference type="EMBL" id="NMH87232.1"/>
    </source>
</evidence>
<dbReference type="SUPFAM" id="SSF88659">
    <property type="entry name" value="Sigma3 and sigma4 domains of RNA polymerase sigma factors"/>
    <property type="match status" value="1"/>
</dbReference>
<dbReference type="Pfam" id="PF08281">
    <property type="entry name" value="Sigma70_r4_2"/>
    <property type="match status" value="1"/>
</dbReference>
<evidence type="ECO:0000256" key="3">
    <source>
        <dbReference type="ARBA" id="ARBA00023082"/>
    </source>
</evidence>
<keyword evidence="7" id="KW-1185">Reference proteome</keyword>
<organism evidence="6 7">
    <name type="scientific">Flavivirga algicola</name>
    <dbReference type="NCBI Taxonomy" id="2729136"/>
    <lineage>
        <taxon>Bacteria</taxon>
        <taxon>Pseudomonadati</taxon>
        <taxon>Bacteroidota</taxon>
        <taxon>Flavobacteriia</taxon>
        <taxon>Flavobacteriales</taxon>
        <taxon>Flavobacteriaceae</taxon>
        <taxon>Flavivirga</taxon>
    </lineage>
</organism>
<dbReference type="Gene3D" id="1.10.10.10">
    <property type="entry name" value="Winged helix-like DNA-binding domain superfamily/Winged helix DNA-binding domain"/>
    <property type="match status" value="1"/>
</dbReference>
<dbReference type="PANTHER" id="PTHR43133:SF46">
    <property type="entry name" value="RNA POLYMERASE SIGMA-70 FACTOR ECF SUBFAMILY"/>
    <property type="match status" value="1"/>
</dbReference>
<keyword evidence="2" id="KW-0805">Transcription regulation</keyword>
<evidence type="ECO:0000259" key="5">
    <source>
        <dbReference type="Pfam" id="PF08281"/>
    </source>
</evidence>
<feature type="domain" description="RNA polymerase sigma factor 70 region 4 type 2" evidence="5">
    <location>
        <begin position="115"/>
        <end position="166"/>
    </location>
</feature>
<dbReference type="InterPro" id="IPR013249">
    <property type="entry name" value="RNA_pol_sigma70_r4_t2"/>
</dbReference>
<dbReference type="NCBIfam" id="TIGR02937">
    <property type="entry name" value="sigma70-ECF"/>
    <property type="match status" value="1"/>
</dbReference>
<gene>
    <name evidence="6" type="ORF">HHX25_06925</name>
</gene>
<comment type="similarity">
    <text evidence="1">Belongs to the sigma-70 factor family. ECF subfamily.</text>
</comment>
<dbReference type="InterPro" id="IPR013324">
    <property type="entry name" value="RNA_pol_sigma_r3/r4-like"/>
</dbReference>
<dbReference type="PANTHER" id="PTHR43133">
    <property type="entry name" value="RNA POLYMERASE ECF-TYPE SIGMA FACTO"/>
    <property type="match status" value="1"/>
</dbReference>
<evidence type="ECO:0000256" key="2">
    <source>
        <dbReference type="ARBA" id="ARBA00023015"/>
    </source>
</evidence>
<keyword evidence="3" id="KW-0731">Sigma factor</keyword>
<dbReference type="InterPro" id="IPR014327">
    <property type="entry name" value="RNA_pol_sigma70_bacteroid"/>
</dbReference>
<dbReference type="SUPFAM" id="SSF88946">
    <property type="entry name" value="Sigma2 domain of RNA polymerase sigma factors"/>
    <property type="match status" value="1"/>
</dbReference>
<reference evidence="6 7" key="1">
    <citation type="submission" date="2020-04" db="EMBL/GenBank/DDBJ databases">
        <title>A Flavivirga sp. nov.</title>
        <authorList>
            <person name="Sun X."/>
        </authorList>
    </citation>
    <scope>NUCLEOTIDE SEQUENCE [LARGE SCALE GENOMIC DNA]</scope>
    <source>
        <strain evidence="6 7">Y03</strain>
    </source>
</reference>
<proteinExistence type="inferred from homology"/>
<dbReference type="NCBIfam" id="TIGR02985">
    <property type="entry name" value="Sig70_bacteroi1"/>
    <property type="match status" value="1"/>
</dbReference>
<dbReference type="InterPro" id="IPR036388">
    <property type="entry name" value="WH-like_DNA-bd_sf"/>
</dbReference>
<dbReference type="InterPro" id="IPR013325">
    <property type="entry name" value="RNA_pol_sigma_r2"/>
</dbReference>
<sequence>MTTLRITDFKTPKKFEKVYNIYWEKVYAICYNNTKKVELAQGMTQEIFKSLWERRDSLQIKNIENYLARAAKLKVSEYYRNKAIKEKNLNKACENYCDAANCTENDVSFSLLVEELAVLVDKLPCQCRNVFKMSREQGLSNKQIASQLQITERAVEYHISKALKFLKSNLSVQPI</sequence>
<protein>
    <submittedName>
        <fullName evidence="6">RNA polymerase sigma-70 factor</fullName>
    </submittedName>
</protein>
<evidence type="ECO:0000256" key="4">
    <source>
        <dbReference type="ARBA" id="ARBA00023163"/>
    </source>
</evidence>
<comment type="caution">
    <text evidence="6">The sequence shown here is derived from an EMBL/GenBank/DDBJ whole genome shotgun (WGS) entry which is preliminary data.</text>
</comment>
<dbReference type="Gene3D" id="1.10.1740.10">
    <property type="match status" value="1"/>
</dbReference>
<evidence type="ECO:0000313" key="7">
    <source>
        <dbReference type="Proteomes" id="UP000746690"/>
    </source>
</evidence>
<dbReference type="InterPro" id="IPR039425">
    <property type="entry name" value="RNA_pol_sigma-70-like"/>
</dbReference>
<name>A0ABX1RXU5_9FLAO</name>
<accession>A0ABX1RXU5</accession>
<keyword evidence="4" id="KW-0804">Transcription</keyword>
<dbReference type="EMBL" id="JABBHF010000003">
    <property type="protein sequence ID" value="NMH87232.1"/>
    <property type="molecule type" value="Genomic_DNA"/>
</dbReference>
<dbReference type="InterPro" id="IPR014284">
    <property type="entry name" value="RNA_pol_sigma-70_dom"/>
</dbReference>